<feature type="signal peptide" evidence="2">
    <location>
        <begin position="1"/>
        <end position="26"/>
    </location>
</feature>
<feature type="compositionally biased region" description="Basic and acidic residues" evidence="1">
    <location>
        <begin position="59"/>
        <end position="78"/>
    </location>
</feature>
<dbReference type="AlphaFoldDB" id="A0AAV0YXP9"/>
<reference evidence="3 4" key="1">
    <citation type="submission" date="2023-01" db="EMBL/GenBank/DDBJ databases">
        <authorList>
            <person name="Kreplak J."/>
        </authorList>
    </citation>
    <scope>NUCLEOTIDE SEQUENCE [LARGE SCALE GENOMIC DNA]</scope>
</reference>
<accession>A0AAV0YXP9</accession>
<keyword evidence="4" id="KW-1185">Reference proteome</keyword>
<proteinExistence type="predicted"/>
<feature type="chain" id="PRO_5043707108" evidence="2">
    <location>
        <begin position="27"/>
        <end position="235"/>
    </location>
</feature>
<sequence>MATNIASPNILITCFLLLFCTFSTSTQLPLDPFDIDQFDFESALGKDNIFLAGQNLPEPDSHPAEETTHHHFNIDKPTTKTTTETLEESKPLPLTVFRFGPIDRSRFPRRPLPLSSDQRVRHRCHHTHRHYRPWNNRHLPHRDSDSSLITKINDVDKEFDVAAPRDGDDDWMRFEDNIDEPISLSRKRSKAMEKSELLKRIHTRYNQLRREKAEKKIKDNGSTYVKRIRKFLNGV</sequence>
<keyword evidence="2" id="KW-0732">Signal</keyword>
<dbReference type="Proteomes" id="UP001157006">
    <property type="component" value="Chromosome 1L"/>
</dbReference>
<name>A0AAV0YXP9_VICFA</name>
<evidence type="ECO:0000313" key="4">
    <source>
        <dbReference type="Proteomes" id="UP001157006"/>
    </source>
</evidence>
<feature type="region of interest" description="Disordered" evidence="1">
    <location>
        <begin position="59"/>
        <end position="87"/>
    </location>
</feature>
<dbReference type="EMBL" id="OX451736">
    <property type="protein sequence ID" value="CAI8589314.1"/>
    <property type="molecule type" value="Genomic_DNA"/>
</dbReference>
<gene>
    <name evidence="3" type="ORF">VFH_I387880</name>
</gene>
<evidence type="ECO:0000256" key="2">
    <source>
        <dbReference type="SAM" id="SignalP"/>
    </source>
</evidence>
<evidence type="ECO:0000313" key="3">
    <source>
        <dbReference type="EMBL" id="CAI8589314.1"/>
    </source>
</evidence>
<protein>
    <submittedName>
        <fullName evidence="3">Uncharacterized protein</fullName>
    </submittedName>
</protein>
<organism evidence="3 4">
    <name type="scientific">Vicia faba</name>
    <name type="common">Broad bean</name>
    <name type="synonym">Faba vulgaris</name>
    <dbReference type="NCBI Taxonomy" id="3906"/>
    <lineage>
        <taxon>Eukaryota</taxon>
        <taxon>Viridiplantae</taxon>
        <taxon>Streptophyta</taxon>
        <taxon>Embryophyta</taxon>
        <taxon>Tracheophyta</taxon>
        <taxon>Spermatophyta</taxon>
        <taxon>Magnoliopsida</taxon>
        <taxon>eudicotyledons</taxon>
        <taxon>Gunneridae</taxon>
        <taxon>Pentapetalae</taxon>
        <taxon>rosids</taxon>
        <taxon>fabids</taxon>
        <taxon>Fabales</taxon>
        <taxon>Fabaceae</taxon>
        <taxon>Papilionoideae</taxon>
        <taxon>50 kb inversion clade</taxon>
        <taxon>NPAAA clade</taxon>
        <taxon>Hologalegina</taxon>
        <taxon>IRL clade</taxon>
        <taxon>Fabeae</taxon>
        <taxon>Vicia</taxon>
    </lineage>
</organism>
<evidence type="ECO:0000256" key="1">
    <source>
        <dbReference type="SAM" id="MobiDB-lite"/>
    </source>
</evidence>